<feature type="chain" id="PRO_5008632292" description="DUF4124 domain-containing protein" evidence="2">
    <location>
        <begin position="21"/>
        <end position="179"/>
    </location>
</feature>
<dbReference type="Proteomes" id="UP000093523">
    <property type="component" value="Unassembled WGS sequence"/>
</dbReference>
<name>A0A1B9NVM4_ALILO</name>
<evidence type="ECO:0000256" key="1">
    <source>
        <dbReference type="SAM" id="MobiDB-lite"/>
    </source>
</evidence>
<feature type="domain" description="DUF4124" evidence="3">
    <location>
        <begin position="11"/>
        <end position="64"/>
    </location>
</feature>
<proteinExistence type="predicted"/>
<gene>
    <name evidence="4" type="ORF">A6E04_02100</name>
</gene>
<dbReference type="AlphaFoldDB" id="A0A1B9NVM4"/>
<dbReference type="InterPro" id="IPR025392">
    <property type="entry name" value="DUF4124"/>
</dbReference>
<evidence type="ECO:0000313" key="5">
    <source>
        <dbReference type="Proteomes" id="UP000093523"/>
    </source>
</evidence>
<feature type="compositionally biased region" description="Polar residues" evidence="1">
    <location>
        <begin position="39"/>
        <end position="55"/>
    </location>
</feature>
<comment type="caution">
    <text evidence="4">The sequence shown here is derived from an EMBL/GenBank/DDBJ whole genome shotgun (WGS) entry which is preliminary data.</text>
</comment>
<feature type="region of interest" description="Disordered" evidence="1">
    <location>
        <begin position="32"/>
        <end position="80"/>
    </location>
</feature>
<keyword evidence="2" id="KW-0732">Signal</keyword>
<evidence type="ECO:0000313" key="4">
    <source>
        <dbReference type="EMBL" id="OCH18638.1"/>
    </source>
</evidence>
<dbReference type="Pfam" id="PF13511">
    <property type="entry name" value="DUF4124"/>
    <property type="match status" value="1"/>
</dbReference>
<protein>
    <recommendedName>
        <fullName evidence="3">DUF4124 domain-containing protein</fullName>
    </recommendedName>
</protein>
<feature type="signal peptide" evidence="2">
    <location>
        <begin position="1"/>
        <end position="20"/>
    </location>
</feature>
<organism evidence="4 5">
    <name type="scientific">Aliivibrio logei</name>
    <name type="common">Vibrio logei</name>
    <dbReference type="NCBI Taxonomy" id="688"/>
    <lineage>
        <taxon>Bacteria</taxon>
        <taxon>Pseudomonadati</taxon>
        <taxon>Pseudomonadota</taxon>
        <taxon>Gammaproteobacteria</taxon>
        <taxon>Vibrionales</taxon>
        <taxon>Vibrionaceae</taxon>
        <taxon>Aliivibrio</taxon>
    </lineage>
</organism>
<sequence length="179" mass="19877">MPHTYIVLLFLSLFSLPSTANTVYTWEDKSGVRHFSDTPPASNTKSTQLSFSSNENEMESIPAPTASNSSVPKKKRPEQKTTLAKLSISINNLSQEETIRSSRGHIMVLTDLTRKLAVDEKLQLVLDGSPYGLPQTSKEWKLTNIERGTHIITVVAQKNGKRIASSPIITVHLHRPSKL</sequence>
<evidence type="ECO:0000259" key="3">
    <source>
        <dbReference type="Pfam" id="PF13511"/>
    </source>
</evidence>
<evidence type="ECO:0000256" key="2">
    <source>
        <dbReference type="SAM" id="SignalP"/>
    </source>
</evidence>
<dbReference type="RefSeq" id="WP_065611895.1">
    <property type="nucleotide sequence ID" value="NZ_CAWMPN010000024.1"/>
</dbReference>
<accession>A0A1B9NVM4</accession>
<dbReference type="OrthoDB" id="7062774at2"/>
<dbReference type="STRING" id="688.A6E04_02100"/>
<dbReference type="EMBL" id="MAJU01000024">
    <property type="protein sequence ID" value="OCH18638.1"/>
    <property type="molecule type" value="Genomic_DNA"/>
</dbReference>
<reference evidence="4 5" key="1">
    <citation type="submission" date="2016-06" db="EMBL/GenBank/DDBJ databases">
        <authorList>
            <person name="Kjaerup R.B."/>
            <person name="Dalgaard T.S."/>
            <person name="Juul-Madsen H.R."/>
        </authorList>
    </citation>
    <scope>NUCLEOTIDE SEQUENCE [LARGE SCALE GENOMIC DNA]</scope>
    <source>
        <strain evidence="4 5">1S159</strain>
    </source>
</reference>